<sequence>MIHKTLITGAVALTLGMFVFGSNMWSYLQSTANNVRESVKSSVPFEMRIETAADMVEEILPEIRRHKQLVAKQQVELKYQQEAITKTRTELESQKKAILALREMLQDGKQTYQFARHAYTATEVESDVSQRFERFKIAEDALTREQEVFEAKRKALRSNEQALDQMMNQKKTLEAQVIQLQARLNQLRATESVKSMDIDDSQLVRTRQMINELNKELDIQERVLDEEGEFVGLIPVEEELEHRQHPDLLSEIDSYFDDTPAEEQKSEEKTGPTAAEKADTAESSSVDPDLQAAL</sequence>
<dbReference type="OrthoDB" id="271886at2"/>
<evidence type="ECO:0000313" key="3">
    <source>
        <dbReference type="EMBL" id="QDU82874.1"/>
    </source>
</evidence>
<feature type="coiled-coil region" evidence="1">
    <location>
        <begin position="156"/>
        <end position="223"/>
    </location>
</feature>
<proteinExistence type="predicted"/>
<name>A0A518CUL3_9PLAN</name>
<accession>A0A518CUL3</accession>
<dbReference type="RefSeq" id="WP_144999410.1">
    <property type="nucleotide sequence ID" value="NZ_CP036281.1"/>
</dbReference>
<keyword evidence="1" id="KW-0175">Coiled coil</keyword>
<evidence type="ECO:0000256" key="1">
    <source>
        <dbReference type="SAM" id="Coils"/>
    </source>
</evidence>
<dbReference type="AlphaFoldDB" id="A0A518CUL3"/>
<feature type="compositionally biased region" description="Basic and acidic residues" evidence="2">
    <location>
        <begin position="262"/>
        <end position="280"/>
    </location>
</feature>
<gene>
    <name evidence="3" type="ORF">Pla110_46370</name>
</gene>
<organism evidence="3 4">
    <name type="scientific">Polystyrenella longa</name>
    <dbReference type="NCBI Taxonomy" id="2528007"/>
    <lineage>
        <taxon>Bacteria</taxon>
        <taxon>Pseudomonadati</taxon>
        <taxon>Planctomycetota</taxon>
        <taxon>Planctomycetia</taxon>
        <taxon>Planctomycetales</taxon>
        <taxon>Planctomycetaceae</taxon>
        <taxon>Polystyrenella</taxon>
    </lineage>
</organism>
<reference evidence="3 4" key="1">
    <citation type="submission" date="2019-02" db="EMBL/GenBank/DDBJ databases">
        <title>Deep-cultivation of Planctomycetes and their phenomic and genomic characterization uncovers novel biology.</title>
        <authorList>
            <person name="Wiegand S."/>
            <person name="Jogler M."/>
            <person name="Boedeker C."/>
            <person name="Pinto D."/>
            <person name="Vollmers J."/>
            <person name="Rivas-Marin E."/>
            <person name="Kohn T."/>
            <person name="Peeters S.H."/>
            <person name="Heuer A."/>
            <person name="Rast P."/>
            <person name="Oberbeckmann S."/>
            <person name="Bunk B."/>
            <person name="Jeske O."/>
            <person name="Meyerdierks A."/>
            <person name="Storesund J.E."/>
            <person name="Kallscheuer N."/>
            <person name="Luecker S."/>
            <person name="Lage O.M."/>
            <person name="Pohl T."/>
            <person name="Merkel B.J."/>
            <person name="Hornburger P."/>
            <person name="Mueller R.-W."/>
            <person name="Bruemmer F."/>
            <person name="Labrenz M."/>
            <person name="Spormann A.M."/>
            <person name="Op den Camp H."/>
            <person name="Overmann J."/>
            <person name="Amann R."/>
            <person name="Jetten M.S.M."/>
            <person name="Mascher T."/>
            <person name="Medema M.H."/>
            <person name="Devos D.P."/>
            <person name="Kaster A.-K."/>
            <person name="Ovreas L."/>
            <person name="Rohde M."/>
            <person name="Galperin M.Y."/>
            <person name="Jogler C."/>
        </authorList>
    </citation>
    <scope>NUCLEOTIDE SEQUENCE [LARGE SCALE GENOMIC DNA]</scope>
    <source>
        <strain evidence="3 4">Pla110</strain>
    </source>
</reference>
<evidence type="ECO:0000313" key="4">
    <source>
        <dbReference type="Proteomes" id="UP000317178"/>
    </source>
</evidence>
<evidence type="ECO:0000256" key="2">
    <source>
        <dbReference type="SAM" id="MobiDB-lite"/>
    </source>
</evidence>
<dbReference type="Proteomes" id="UP000317178">
    <property type="component" value="Chromosome"/>
</dbReference>
<keyword evidence="4" id="KW-1185">Reference proteome</keyword>
<dbReference type="EMBL" id="CP036281">
    <property type="protein sequence ID" value="QDU82874.1"/>
    <property type="molecule type" value="Genomic_DNA"/>
</dbReference>
<feature type="region of interest" description="Disordered" evidence="2">
    <location>
        <begin position="242"/>
        <end position="294"/>
    </location>
</feature>
<protein>
    <submittedName>
        <fullName evidence="3">Uncharacterized protein</fullName>
    </submittedName>
</protein>
<dbReference type="KEGG" id="plon:Pla110_46370"/>